<dbReference type="EMBL" id="BLAL01000178">
    <property type="protein sequence ID" value="GES88339.1"/>
    <property type="molecule type" value="Genomic_DNA"/>
</dbReference>
<name>A0A8H3QT97_9GLOM</name>
<comment type="caution">
    <text evidence="1">The sequence shown here is derived from an EMBL/GenBank/DDBJ whole genome shotgun (WGS) entry which is preliminary data.</text>
</comment>
<evidence type="ECO:0000313" key="1">
    <source>
        <dbReference type="EMBL" id="GES88339.1"/>
    </source>
</evidence>
<organism evidence="1 2">
    <name type="scientific">Rhizophagus clarus</name>
    <dbReference type="NCBI Taxonomy" id="94130"/>
    <lineage>
        <taxon>Eukaryota</taxon>
        <taxon>Fungi</taxon>
        <taxon>Fungi incertae sedis</taxon>
        <taxon>Mucoromycota</taxon>
        <taxon>Glomeromycotina</taxon>
        <taxon>Glomeromycetes</taxon>
        <taxon>Glomerales</taxon>
        <taxon>Glomeraceae</taxon>
        <taxon>Rhizophagus</taxon>
    </lineage>
</organism>
<dbReference type="Proteomes" id="UP000615446">
    <property type="component" value="Unassembled WGS sequence"/>
</dbReference>
<accession>A0A8H3QT97</accession>
<dbReference type="OrthoDB" id="2426261at2759"/>
<sequence>MKDCFLRPHVPGNEELWYRILHHWYNQKSTIIEIKSFICDVYNNNHEISMRELQAWRAMFKAIRCRNITPFERNVSDIEFRSHTKNLKSNIETIFNLFSNGLLNTTLNSTIRNEEFENFKNTANVFWYSLHESLDANSNGSNRKIQILSIIAENFTYEELMKNLQVSPKTVHTAHEHHRKNGSGCKVLDKPIIVYKQMVEVKKKEFELFFADKANVNMSSYHIDKKTQLPILYLKDQKNALWEKFSAIYPDRMKQTLFMACLQNRRFKYRDDLGSLCLICNDYTYQPFEDLIKLVSNKIMDKKMKNELTTQLEILRHHLKKDYENELFVHNNSTTKHVDCINYCLLYAFSECAEQHCLRCAASYLLFGGLFQFWTSFLLITGSTPNQGKSCDWLWIIAVGKPGSHRPREQSRGHYWLIASQSKIIFRRRFITLVNSCQYIGGML</sequence>
<gene>
    <name evidence="1" type="ORF">RCL2_001529500</name>
</gene>
<proteinExistence type="predicted"/>
<evidence type="ECO:0000313" key="2">
    <source>
        <dbReference type="Proteomes" id="UP000615446"/>
    </source>
</evidence>
<dbReference type="AlphaFoldDB" id="A0A8H3QT97"/>
<reference evidence="1" key="1">
    <citation type="submission" date="2019-10" db="EMBL/GenBank/DDBJ databases">
        <title>Conservation and host-specific expression of non-tandemly repeated heterogenous ribosome RNA gene in arbuscular mycorrhizal fungi.</title>
        <authorList>
            <person name="Maeda T."/>
            <person name="Kobayashi Y."/>
            <person name="Nakagawa T."/>
            <person name="Ezawa T."/>
            <person name="Yamaguchi K."/>
            <person name="Bino T."/>
            <person name="Nishimoto Y."/>
            <person name="Shigenobu S."/>
            <person name="Kawaguchi M."/>
        </authorList>
    </citation>
    <scope>NUCLEOTIDE SEQUENCE</scope>
    <source>
        <strain evidence="1">HR1</strain>
    </source>
</reference>
<protein>
    <submittedName>
        <fullName evidence="1">Uncharacterized protein</fullName>
    </submittedName>
</protein>